<evidence type="ECO:0000313" key="1">
    <source>
        <dbReference type="EMBL" id="QJA60645.1"/>
    </source>
</evidence>
<name>A0A6M3IUE8_9ZZZZ</name>
<gene>
    <name evidence="1" type="ORF">MM415B01087_0039</name>
</gene>
<reference evidence="1" key="1">
    <citation type="submission" date="2020-03" db="EMBL/GenBank/DDBJ databases">
        <title>The deep terrestrial virosphere.</title>
        <authorList>
            <person name="Holmfeldt K."/>
            <person name="Nilsson E."/>
            <person name="Simone D."/>
            <person name="Lopez-Fernandez M."/>
            <person name="Wu X."/>
            <person name="de Brujin I."/>
            <person name="Lundin D."/>
            <person name="Andersson A."/>
            <person name="Bertilsson S."/>
            <person name="Dopson M."/>
        </authorList>
    </citation>
    <scope>NUCLEOTIDE SEQUENCE</scope>
    <source>
        <strain evidence="1">MM415B01087</strain>
    </source>
</reference>
<evidence type="ECO:0008006" key="2">
    <source>
        <dbReference type="Google" id="ProtNLM"/>
    </source>
</evidence>
<protein>
    <recommendedName>
        <fullName evidence="2">Ubiquitin-like domain-containing protein</fullName>
    </recommendedName>
</protein>
<proteinExistence type="predicted"/>
<organism evidence="1">
    <name type="scientific">viral metagenome</name>
    <dbReference type="NCBI Taxonomy" id="1070528"/>
    <lineage>
        <taxon>unclassified sequences</taxon>
        <taxon>metagenomes</taxon>
        <taxon>organismal metagenomes</taxon>
    </lineage>
</organism>
<sequence length="85" mass="9268">MSEVWGTEEHRYEIDTNSTCAMVNGSTLNLTPGVDFKETLKNLAADAGFGKFRVFLNGNEISPSESPSVVNEGDKIELRPYDVAG</sequence>
<dbReference type="EMBL" id="MT141415">
    <property type="protein sequence ID" value="QJA60645.1"/>
    <property type="molecule type" value="Genomic_DNA"/>
</dbReference>
<accession>A0A6M3IUE8</accession>
<dbReference type="AlphaFoldDB" id="A0A6M3IUE8"/>